<proteinExistence type="predicted"/>
<dbReference type="GO" id="GO:0003676">
    <property type="term" value="F:nucleic acid binding"/>
    <property type="evidence" value="ECO:0007669"/>
    <property type="project" value="InterPro"/>
</dbReference>
<feature type="compositionally biased region" description="Basic and acidic residues" evidence="1">
    <location>
        <begin position="579"/>
        <end position="588"/>
    </location>
</feature>
<dbReference type="SUPFAM" id="SSF56672">
    <property type="entry name" value="DNA/RNA polymerases"/>
    <property type="match status" value="1"/>
</dbReference>
<dbReference type="AlphaFoldDB" id="A0A699GRR2"/>
<organism evidence="3">
    <name type="scientific">Tanacetum cinerariifolium</name>
    <name type="common">Dalmatian daisy</name>
    <name type="synonym">Chrysanthemum cinerariifolium</name>
    <dbReference type="NCBI Taxonomy" id="118510"/>
    <lineage>
        <taxon>Eukaryota</taxon>
        <taxon>Viridiplantae</taxon>
        <taxon>Streptophyta</taxon>
        <taxon>Embryophyta</taxon>
        <taxon>Tracheophyta</taxon>
        <taxon>Spermatophyta</taxon>
        <taxon>Magnoliopsida</taxon>
        <taxon>eudicotyledons</taxon>
        <taxon>Gunneridae</taxon>
        <taxon>Pentapetalae</taxon>
        <taxon>asterids</taxon>
        <taxon>campanulids</taxon>
        <taxon>Asterales</taxon>
        <taxon>Asteraceae</taxon>
        <taxon>Asteroideae</taxon>
        <taxon>Anthemideae</taxon>
        <taxon>Anthemidinae</taxon>
        <taxon>Tanacetum</taxon>
    </lineage>
</organism>
<dbReference type="PROSITE" id="PS50879">
    <property type="entry name" value="RNASE_H_1"/>
    <property type="match status" value="1"/>
</dbReference>
<sequence length="588" mass="67436">MPTWCHMFNSTLMENSRVWFDNLPPESIDSYGDLKKAFLENYLQQKKCIKDPIELHNIKQHDGESIEDFVRKYKLESRDVKGATGGSGNLEPRAKEIVSTMEASRGANSTTGEDWSPRTLRFGLDEFRGRKVTVSVQRNYWNTTSQEISSSSVNGSRNAKNSSGRRSNYPKKQQIGFTGMRVGLQTKRDHPGSQTNEEGRNKLCHPLQHNMDIFAWKPADMTGVPRHITKYRLNIRKGCSPVRQKKRGQTADRNQAIQEKVRKLVEAGIIKEVHYHDWLSNSVMVKKHDGSWRMCVDLKDLNKACLKDGYPLPEIDWKTVEAKEAFKQMKQLIAELPMLTTPMEKEELMVYLAATKETVSAVLMTESEAEQMPIYFVSRALRGPELNYTSREKLVLALVHVSKRLKRYFQAHPIIVITDQPIQHVLSRPEIEGRLQKWKGSLDTLMEVEEELLKPWILFTDGSSCTHGSRAGIILTNPEWVEFTYALRFRFNATNNEAEYEALIFGLRIAEQMGVKNLQANVDSRLVANQVNETYVAKEVDMIRYLEKVSRNIGSSGRRRRYLDDSNFQIPRGGNPASRCEERKGSKT</sequence>
<accession>A0A699GRR2</accession>
<dbReference type="Pfam" id="PF03732">
    <property type="entry name" value="Retrotrans_gag"/>
    <property type="match status" value="1"/>
</dbReference>
<comment type="caution">
    <text evidence="3">The sequence shown here is derived from an EMBL/GenBank/DDBJ whole genome shotgun (WGS) entry which is preliminary data.</text>
</comment>
<feature type="domain" description="RNase H type-1" evidence="2">
    <location>
        <begin position="452"/>
        <end position="588"/>
    </location>
</feature>
<keyword evidence="3" id="KW-0808">Transferase</keyword>
<dbReference type="PANTHER" id="PTHR48475">
    <property type="entry name" value="RIBONUCLEASE H"/>
    <property type="match status" value="1"/>
</dbReference>
<feature type="compositionally biased region" description="Polar residues" evidence="1">
    <location>
        <begin position="146"/>
        <end position="166"/>
    </location>
</feature>
<keyword evidence="3" id="KW-0695">RNA-directed DNA polymerase</keyword>
<name>A0A699GRR2_TANCI</name>
<dbReference type="GO" id="GO:0003964">
    <property type="term" value="F:RNA-directed DNA polymerase activity"/>
    <property type="evidence" value="ECO:0007669"/>
    <property type="project" value="UniProtKB-KW"/>
</dbReference>
<dbReference type="InterPro" id="IPR012337">
    <property type="entry name" value="RNaseH-like_sf"/>
</dbReference>
<dbReference type="Pfam" id="PF13456">
    <property type="entry name" value="RVT_3"/>
    <property type="match status" value="1"/>
</dbReference>
<protein>
    <submittedName>
        <fullName evidence="3">Reverse transcriptase domain-containing protein</fullName>
    </submittedName>
</protein>
<dbReference type="InterPro" id="IPR005162">
    <property type="entry name" value="Retrotrans_gag_dom"/>
</dbReference>
<dbReference type="InterPro" id="IPR002156">
    <property type="entry name" value="RNaseH_domain"/>
</dbReference>
<evidence type="ECO:0000256" key="1">
    <source>
        <dbReference type="SAM" id="MobiDB-lite"/>
    </source>
</evidence>
<dbReference type="SUPFAM" id="SSF53098">
    <property type="entry name" value="Ribonuclease H-like"/>
    <property type="match status" value="1"/>
</dbReference>
<gene>
    <name evidence="3" type="ORF">Tci_171163</name>
</gene>
<dbReference type="InterPro" id="IPR043502">
    <property type="entry name" value="DNA/RNA_pol_sf"/>
</dbReference>
<evidence type="ECO:0000313" key="3">
    <source>
        <dbReference type="EMBL" id="GEV99186.1"/>
    </source>
</evidence>
<feature type="region of interest" description="Disordered" evidence="1">
    <location>
        <begin position="564"/>
        <end position="588"/>
    </location>
</feature>
<dbReference type="InterPro" id="IPR041577">
    <property type="entry name" value="RT_RNaseH_2"/>
</dbReference>
<dbReference type="Gene3D" id="3.30.420.10">
    <property type="entry name" value="Ribonuclease H-like superfamily/Ribonuclease H"/>
    <property type="match status" value="1"/>
</dbReference>
<dbReference type="Gene3D" id="3.10.10.10">
    <property type="entry name" value="HIV Type 1 Reverse Transcriptase, subunit A, domain 1"/>
    <property type="match status" value="1"/>
</dbReference>
<feature type="region of interest" description="Disordered" evidence="1">
    <location>
        <begin position="146"/>
        <end position="201"/>
    </location>
</feature>
<dbReference type="Pfam" id="PF17919">
    <property type="entry name" value="RT_RNaseH_2"/>
    <property type="match status" value="1"/>
</dbReference>
<feature type="compositionally biased region" description="Basic and acidic residues" evidence="1">
    <location>
        <begin position="186"/>
        <end position="201"/>
    </location>
</feature>
<evidence type="ECO:0000259" key="2">
    <source>
        <dbReference type="PROSITE" id="PS50879"/>
    </source>
</evidence>
<dbReference type="CDD" id="cd09279">
    <property type="entry name" value="RNase_HI_like"/>
    <property type="match status" value="1"/>
</dbReference>
<dbReference type="GO" id="GO:0004523">
    <property type="term" value="F:RNA-DNA hybrid ribonuclease activity"/>
    <property type="evidence" value="ECO:0007669"/>
    <property type="project" value="InterPro"/>
</dbReference>
<dbReference type="PANTHER" id="PTHR48475:SF2">
    <property type="entry name" value="RIBONUCLEASE H"/>
    <property type="match status" value="1"/>
</dbReference>
<dbReference type="InterPro" id="IPR036397">
    <property type="entry name" value="RNaseH_sf"/>
</dbReference>
<dbReference type="EMBL" id="BKCJ010041247">
    <property type="protein sequence ID" value="GEV99186.1"/>
    <property type="molecule type" value="Genomic_DNA"/>
</dbReference>
<reference evidence="3" key="1">
    <citation type="journal article" date="2019" name="Sci. Rep.">
        <title>Draft genome of Tanacetum cinerariifolium, the natural source of mosquito coil.</title>
        <authorList>
            <person name="Yamashiro T."/>
            <person name="Shiraishi A."/>
            <person name="Satake H."/>
            <person name="Nakayama K."/>
        </authorList>
    </citation>
    <scope>NUCLEOTIDE SEQUENCE</scope>
</reference>
<keyword evidence="3" id="KW-0548">Nucleotidyltransferase</keyword>